<evidence type="ECO:0000313" key="7">
    <source>
        <dbReference type="EMBL" id="RIY38983.1"/>
    </source>
</evidence>
<dbReference type="GO" id="GO:1903806">
    <property type="term" value="P:L-isoleucine import across plasma membrane"/>
    <property type="evidence" value="ECO:0007669"/>
    <property type="project" value="TreeGrafter"/>
</dbReference>
<dbReference type="PANTHER" id="PTHR45772">
    <property type="entry name" value="CONSERVED COMPONENT OF ABC TRANSPORTER FOR NATURAL AMINO ACIDS-RELATED"/>
    <property type="match status" value="1"/>
</dbReference>
<feature type="compositionally biased region" description="Polar residues" evidence="5">
    <location>
        <begin position="259"/>
        <end position="274"/>
    </location>
</feature>
<dbReference type="CDD" id="cd03219">
    <property type="entry name" value="ABC_Mj1267_LivG_branched"/>
    <property type="match status" value="1"/>
</dbReference>
<evidence type="ECO:0000256" key="4">
    <source>
        <dbReference type="ARBA" id="ARBA00022840"/>
    </source>
</evidence>
<proteinExistence type="predicted"/>
<dbReference type="OrthoDB" id="5291558at2"/>
<feature type="domain" description="ABC transporter" evidence="6">
    <location>
        <begin position="2"/>
        <end position="250"/>
    </location>
</feature>
<keyword evidence="1" id="KW-0813">Transport</keyword>
<dbReference type="InterPro" id="IPR032823">
    <property type="entry name" value="BCA_ABC_TP_C"/>
</dbReference>
<keyword evidence="3" id="KW-0547">Nucleotide-binding</keyword>
<dbReference type="AlphaFoldDB" id="A0A3A1YL26"/>
<dbReference type="GO" id="GO:0015808">
    <property type="term" value="P:L-alanine transport"/>
    <property type="evidence" value="ECO:0007669"/>
    <property type="project" value="TreeGrafter"/>
</dbReference>
<keyword evidence="2" id="KW-1003">Cell membrane</keyword>
<dbReference type="GO" id="GO:0005886">
    <property type="term" value="C:plasma membrane"/>
    <property type="evidence" value="ECO:0007669"/>
    <property type="project" value="TreeGrafter"/>
</dbReference>
<dbReference type="GO" id="GO:0042941">
    <property type="term" value="P:D-alanine transmembrane transport"/>
    <property type="evidence" value="ECO:0007669"/>
    <property type="project" value="TreeGrafter"/>
</dbReference>
<keyword evidence="4" id="KW-0067">ATP-binding</keyword>
<accession>A0A3A1YL26</accession>
<evidence type="ECO:0000313" key="8">
    <source>
        <dbReference type="Proteomes" id="UP000266206"/>
    </source>
</evidence>
<dbReference type="InterPro" id="IPR051120">
    <property type="entry name" value="ABC_AA/LPS_Transport"/>
</dbReference>
<evidence type="ECO:0000256" key="1">
    <source>
        <dbReference type="ARBA" id="ARBA00022448"/>
    </source>
</evidence>
<protein>
    <recommendedName>
        <fullName evidence="6">ABC transporter domain-containing protein</fullName>
    </recommendedName>
</protein>
<dbReference type="Pfam" id="PF00005">
    <property type="entry name" value="ABC_tran"/>
    <property type="match status" value="1"/>
</dbReference>
<dbReference type="SUPFAM" id="SSF52540">
    <property type="entry name" value="P-loop containing nucleoside triphosphate hydrolases"/>
    <property type="match status" value="1"/>
</dbReference>
<sequence>MLRLSGVTKNFAGYAALSDVSFTVEEGTIHAVIGPNGAGKTTLFNLITGVLPPSAGTIELDGVDLTGSRPDFVARKGLARTFQGVRLFQSMTVLENVQTGQFVRDRHQLISTFLSLPFVVSESERASRDEAMDLLKLVGLDKHHHSFAGDLALADQRRLEIARALATRPRLLLLDEPVAGMNPTEVNEASQLIKTLAKKGITVLLTEHHMSLVMEISDVISVLNYGQKIAEGKPAEIREAPLVLEAYLGHGDSKHAPDSSLSTSADMSVVQGTV</sequence>
<dbReference type="Pfam" id="PF12399">
    <property type="entry name" value="BCA_ABC_TP_C"/>
    <property type="match status" value="1"/>
</dbReference>
<evidence type="ECO:0000256" key="3">
    <source>
        <dbReference type="ARBA" id="ARBA00022741"/>
    </source>
</evidence>
<dbReference type="InterPro" id="IPR027417">
    <property type="entry name" value="P-loop_NTPase"/>
</dbReference>
<evidence type="ECO:0000256" key="2">
    <source>
        <dbReference type="ARBA" id="ARBA00022475"/>
    </source>
</evidence>
<gene>
    <name evidence="7" type="ORF">CJP73_15860</name>
</gene>
<dbReference type="SMART" id="SM00382">
    <property type="entry name" value="AAA"/>
    <property type="match status" value="1"/>
</dbReference>
<dbReference type="PROSITE" id="PS50893">
    <property type="entry name" value="ABC_TRANSPORTER_2"/>
    <property type="match status" value="1"/>
</dbReference>
<dbReference type="Proteomes" id="UP000266206">
    <property type="component" value="Unassembled WGS sequence"/>
</dbReference>
<dbReference type="PANTHER" id="PTHR45772:SF7">
    <property type="entry name" value="AMINO ACID ABC TRANSPORTER ATP-BINDING PROTEIN"/>
    <property type="match status" value="1"/>
</dbReference>
<dbReference type="GO" id="GO:0016887">
    <property type="term" value="F:ATP hydrolysis activity"/>
    <property type="evidence" value="ECO:0007669"/>
    <property type="project" value="InterPro"/>
</dbReference>
<dbReference type="FunFam" id="3.40.50.300:FF:000421">
    <property type="entry name" value="Branched-chain amino acid ABC transporter ATP-binding protein"/>
    <property type="match status" value="1"/>
</dbReference>
<evidence type="ECO:0000256" key="5">
    <source>
        <dbReference type="SAM" id="MobiDB-lite"/>
    </source>
</evidence>
<evidence type="ECO:0000259" key="6">
    <source>
        <dbReference type="PROSITE" id="PS50893"/>
    </source>
</evidence>
<dbReference type="GO" id="GO:0015188">
    <property type="term" value="F:L-isoleucine transmembrane transporter activity"/>
    <property type="evidence" value="ECO:0007669"/>
    <property type="project" value="TreeGrafter"/>
</dbReference>
<dbReference type="GO" id="GO:0005304">
    <property type="term" value="F:L-valine transmembrane transporter activity"/>
    <property type="evidence" value="ECO:0007669"/>
    <property type="project" value="TreeGrafter"/>
</dbReference>
<dbReference type="GO" id="GO:0015192">
    <property type="term" value="F:L-phenylalanine transmembrane transporter activity"/>
    <property type="evidence" value="ECO:0007669"/>
    <property type="project" value="TreeGrafter"/>
</dbReference>
<name>A0A3A1YL26_9BURK</name>
<reference evidence="7 8" key="1">
    <citation type="submission" date="2017-08" db="EMBL/GenBank/DDBJ databases">
        <title>Pusillimonas indicus sp. nov., a member of the family Alcaligenaceae isolated from surface seawater.</title>
        <authorList>
            <person name="Li J."/>
        </authorList>
    </citation>
    <scope>NUCLEOTIDE SEQUENCE [LARGE SCALE GENOMIC DNA]</scope>
    <source>
        <strain evidence="7 8">L52-1-41</strain>
    </source>
</reference>
<dbReference type="InterPro" id="IPR003439">
    <property type="entry name" value="ABC_transporter-like_ATP-bd"/>
</dbReference>
<organism evidence="7 8">
    <name type="scientific">Neopusillimonas maritima</name>
    <dbReference type="NCBI Taxonomy" id="2026239"/>
    <lineage>
        <taxon>Bacteria</taxon>
        <taxon>Pseudomonadati</taxon>
        <taxon>Pseudomonadota</taxon>
        <taxon>Betaproteobacteria</taxon>
        <taxon>Burkholderiales</taxon>
        <taxon>Alcaligenaceae</taxon>
        <taxon>Neopusillimonas</taxon>
    </lineage>
</organism>
<comment type="caution">
    <text evidence="7">The sequence shown here is derived from an EMBL/GenBank/DDBJ whole genome shotgun (WGS) entry which is preliminary data.</text>
</comment>
<dbReference type="InterPro" id="IPR003593">
    <property type="entry name" value="AAA+_ATPase"/>
</dbReference>
<dbReference type="GO" id="GO:0005524">
    <property type="term" value="F:ATP binding"/>
    <property type="evidence" value="ECO:0007669"/>
    <property type="project" value="UniProtKB-KW"/>
</dbReference>
<dbReference type="EMBL" id="NQYH01000024">
    <property type="protein sequence ID" value="RIY38983.1"/>
    <property type="molecule type" value="Genomic_DNA"/>
</dbReference>
<feature type="region of interest" description="Disordered" evidence="5">
    <location>
        <begin position="253"/>
        <end position="274"/>
    </location>
</feature>
<dbReference type="RefSeq" id="WP_119517067.1">
    <property type="nucleotide sequence ID" value="NZ_NQYH01000024.1"/>
</dbReference>
<dbReference type="GO" id="GO:1903805">
    <property type="term" value="P:L-valine import across plasma membrane"/>
    <property type="evidence" value="ECO:0007669"/>
    <property type="project" value="TreeGrafter"/>
</dbReference>
<dbReference type="Gene3D" id="3.40.50.300">
    <property type="entry name" value="P-loop containing nucleotide triphosphate hydrolases"/>
    <property type="match status" value="1"/>
</dbReference>
<keyword evidence="2" id="KW-0472">Membrane</keyword>